<name>A0A507C8C3_9FUNG</name>
<organism evidence="15 16">
    <name type="scientific">Synchytrium endobioticum</name>
    <dbReference type="NCBI Taxonomy" id="286115"/>
    <lineage>
        <taxon>Eukaryota</taxon>
        <taxon>Fungi</taxon>
        <taxon>Fungi incertae sedis</taxon>
        <taxon>Chytridiomycota</taxon>
        <taxon>Chytridiomycota incertae sedis</taxon>
        <taxon>Chytridiomycetes</taxon>
        <taxon>Synchytriales</taxon>
        <taxon>Synchytriaceae</taxon>
        <taxon>Synchytrium</taxon>
    </lineage>
</organism>
<reference evidence="15 16" key="1">
    <citation type="journal article" date="2019" name="Sci. Rep.">
        <title>Comparative genomics of chytrid fungi reveal insights into the obligate biotrophic and pathogenic lifestyle of Synchytrium endobioticum.</title>
        <authorList>
            <person name="van de Vossenberg B.T.L.H."/>
            <person name="Warris S."/>
            <person name="Nguyen H.D.T."/>
            <person name="van Gent-Pelzer M.P.E."/>
            <person name="Joly D.L."/>
            <person name="van de Geest H.C."/>
            <person name="Bonants P.J.M."/>
            <person name="Smith D.S."/>
            <person name="Levesque C.A."/>
            <person name="van der Lee T.A.J."/>
        </authorList>
    </citation>
    <scope>NUCLEOTIDE SEQUENCE [LARGE SCALE GENOMIC DNA]</scope>
    <source>
        <strain evidence="15 16">LEV6574</strain>
    </source>
</reference>
<evidence type="ECO:0000256" key="5">
    <source>
        <dbReference type="ARBA" id="ARBA00022989"/>
    </source>
</evidence>
<evidence type="ECO:0000256" key="6">
    <source>
        <dbReference type="ARBA" id="ARBA00023043"/>
    </source>
</evidence>
<keyword evidence="3 12" id="KW-0812">Transmembrane</keyword>
<dbReference type="Gene3D" id="1.25.40.20">
    <property type="entry name" value="Ankyrin repeat-containing domain"/>
    <property type="match status" value="1"/>
</dbReference>
<sequence>MLTAVREGAATPMAPHHATAPCPLDMQRPCSESVPFPMPPAETLDLFQAAQRGATHRIAQLFEQGLATATDRDKENCTPLHWAAINNQLITAKYLVDQGAQVNATGGDLNATPLHWAARTGHVQMVTFLWKKGADPSKFDSQGYNALHLAAHEAHPMMMVFLISIGIHVDSPDLQGRTALIWVSYQGKSLDCLQVLIKYKASLDKTDATGFTALHWAVVAHKIPFANKLLLAGATPDMPDPNGRTPADWAGERGIQNEFNSLLVSSSRQSPGCLATNICFTLDKPAINKALYAVPFIVTPLIFAILTYYTWYIAIPMTIFIILLTFHHIVIRGLLGRHTDLMTTSFLTAIPQASCWLVAFTWLFHVLPYSGFLYFYHILFICSYAALMYVFHLAIFSDPGYIEERPSTEADRQNLVINLAESGLLDQRHYCVVCCIRKPLRSKHCKHCNKCVAHFDHHCPWTNNCIGAKNHRYFMQFLVLFFATAILFAFIGLNYVGTVSESLITTDCGSWCAYMTYDAWTVWLCLWCLLNSTWTFFLFIIQSYQISVAKTTNETANWHRYEYLVHPQDHLKPAYMKRMYNPFDKGVWNNCVAFWKTDGALRGRVNHLYEIPGNDGELDGLLMNGAVRMV</sequence>
<evidence type="ECO:0000256" key="9">
    <source>
        <dbReference type="ARBA" id="ARBA00023288"/>
    </source>
</evidence>
<dbReference type="PROSITE" id="PS50297">
    <property type="entry name" value="ANK_REP_REGION"/>
    <property type="match status" value="3"/>
</dbReference>
<dbReference type="PANTHER" id="PTHR24161:SF85">
    <property type="entry name" value="PALMITOYLTRANSFERASE HIP14"/>
    <property type="match status" value="1"/>
</dbReference>
<dbReference type="OrthoDB" id="6781668at2759"/>
<feature type="compositionally biased region" description="Low complexity" evidence="13">
    <location>
        <begin position="9"/>
        <end position="20"/>
    </location>
</feature>
<evidence type="ECO:0000256" key="7">
    <source>
        <dbReference type="ARBA" id="ARBA00023136"/>
    </source>
</evidence>
<feature type="repeat" description="ANK" evidence="11">
    <location>
        <begin position="109"/>
        <end position="141"/>
    </location>
</feature>
<dbReference type="SMART" id="SM00248">
    <property type="entry name" value="ANK"/>
    <property type="match status" value="5"/>
</dbReference>
<evidence type="ECO:0000256" key="2">
    <source>
        <dbReference type="ARBA" id="ARBA00010104"/>
    </source>
</evidence>
<feature type="transmembrane region" description="Helical" evidence="12">
    <location>
        <begin position="373"/>
        <end position="396"/>
    </location>
</feature>
<comment type="caution">
    <text evidence="15">The sequence shown here is derived from an EMBL/GenBank/DDBJ whole genome shotgun (WGS) entry which is preliminary data.</text>
</comment>
<keyword evidence="6 11" id="KW-0040">ANK repeat</keyword>
<feature type="region of interest" description="Disordered" evidence="13">
    <location>
        <begin position="1"/>
        <end position="20"/>
    </location>
</feature>
<feature type="transmembrane region" description="Helical" evidence="12">
    <location>
        <begin position="477"/>
        <end position="496"/>
    </location>
</feature>
<feature type="transmembrane region" description="Helical" evidence="12">
    <location>
        <begin position="317"/>
        <end position="335"/>
    </location>
</feature>
<keyword evidence="12" id="KW-0012">Acyltransferase</keyword>
<dbReference type="InterPro" id="IPR001594">
    <property type="entry name" value="Palmitoyltrfase_DHHC"/>
</dbReference>
<protein>
    <recommendedName>
        <fullName evidence="12">Palmitoyltransferase</fullName>
        <ecNumber evidence="12">2.3.1.225</ecNumber>
    </recommendedName>
</protein>
<evidence type="ECO:0000256" key="12">
    <source>
        <dbReference type="RuleBase" id="RU079119"/>
    </source>
</evidence>
<feature type="repeat" description="ANK" evidence="11">
    <location>
        <begin position="75"/>
        <end position="107"/>
    </location>
</feature>
<feature type="repeat" description="ANK" evidence="11">
    <location>
        <begin position="142"/>
        <end position="174"/>
    </location>
</feature>
<dbReference type="GO" id="GO:0016020">
    <property type="term" value="C:membrane"/>
    <property type="evidence" value="ECO:0007669"/>
    <property type="project" value="UniProtKB-SubCell"/>
</dbReference>
<evidence type="ECO:0000256" key="10">
    <source>
        <dbReference type="ARBA" id="ARBA00048048"/>
    </source>
</evidence>
<dbReference type="EC" id="2.3.1.225" evidence="12"/>
<dbReference type="Proteomes" id="UP000320475">
    <property type="component" value="Unassembled WGS sequence"/>
</dbReference>
<dbReference type="GO" id="GO:0019706">
    <property type="term" value="F:protein-cysteine S-palmitoyltransferase activity"/>
    <property type="evidence" value="ECO:0007669"/>
    <property type="project" value="UniProtKB-EC"/>
</dbReference>
<evidence type="ECO:0000256" key="3">
    <source>
        <dbReference type="ARBA" id="ARBA00022692"/>
    </source>
</evidence>
<dbReference type="PANTHER" id="PTHR24161">
    <property type="entry name" value="ANK_REP_REGION DOMAIN-CONTAINING PROTEIN-RELATED"/>
    <property type="match status" value="1"/>
</dbReference>
<keyword evidence="8" id="KW-0564">Palmitate</keyword>
<dbReference type="PROSITE" id="PS50088">
    <property type="entry name" value="ANK_REPEAT"/>
    <property type="match status" value="4"/>
</dbReference>
<keyword evidence="4" id="KW-0677">Repeat</keyword>
<comment type="domain">
    <text evidence="12">The DHHC domain is required for palmitoyltransferase activity.</text>
</comment>
<feature type="transmembrane region" description="Helical" evidence="12">
    <location>
        <begin position="520"/>
        <end position="541"/>
    </location>
</feature>
<evidence type="ECO:0000313" key="15">
    <source>
        <dbReference type="EMBL" id="TPX37840.1"/>
    </source>
</evidence>
<gene>
    <name evidence="15" type="ORF">SeLEV6574_g07850</name>
</gene>
<keyword evidence="7 12" id="KW-0472">Membrane</keyword>
<feature type="repeat" description="ANK" evidence="11">
    <location>
        <begin position="209"/>
        <end position="241"/>
    </location>
</feature>
<feature type="transmembrane region" description="Helical" evidence="12">
    <location>
        <begin position="290"/>
        <end position="311"/>
    </location>
</feature>
<dbReference type="InterPro" id="IPR002110">
    <property type="entry name" value="Ankyrin_rpt"/>
</dbReference>
<feature type="transmembrane region" description="Helical" evidence="12">
    <location>
        <begin position="347"/>
        <end position="367"/>
    </location>
</feature>
<evidence type="ECO:0000256" key="4">
    <source>
        <dbReference type="ARBA" id="ARBA00022737"/>
    </source>
</evidence>
<dbReference type="PROSITE" id="PS50216">
    <property type="entry name" value="DHHC"/>
    <property type="match status" value="1"/>
</dbReference>
<dbReference type="SUPFAM" id="SSF48403">
    <property type="entry name" value="Ankyrin repeat"/>
    <property type="match status" value="1"/>
</dbReference>
<keyword evidence="12" id="KW-0808">Transferase</keyword>
<evidence type="ECO:0000313" key="16">
    <source>
        <dbReference type="Proteomes" id="UP000320475"/>
    </source>
</evidence>
<evidence type="ECO:0000259" key="14">
    <source>
        <dbReference type="Pfam" id="PF01529"/>
    </source>
</evidence>
<keyword evidence="9" id="KW-0449">Lipoprotein</keyword>
<dbReference type="EMBL" id="QEAM01000632">
    <property type="protein sequence ID" value="TPX37840.1"/>
    <property type="molecule type" value="Genomic_DNA"/>
</dbReference>
<dbReference type="Pfam" id="PF12796">
    <property type="entry name" value="Ank_2"/>
    <property type="match status" value="3"/>
</dbReference>
<dbReference type="AlphaFoldDB" id="A0A507C8C3"/>
<evidence type="ECO:0000256" key="8">
    <source>
        <dbReference type="ARBA" id="ARBA00023139"/>
    </source>
</evidence>
<feature type="domain" description="Palmitoyltransferase DHHC" evidence="14">
    <location>
        <begin position="426"/>
        <end position="558"/>
    </location>
</feature>
<evidence type="ECO:0000256" key="13">
    <source>
        <dbReference type="SAM" id="MobiDB-lite"/>
    </source>
</evidence>
<comment type="similarity">
    <text evidence="2">Belongs to the DHHC palmitoyltransferase family. AKR/ZDHHC17 subfamily.</text>
</comment>
<comment type="catalytic activity">
    <reaction evidence="10 12">
        <text>L-cysteinyl-[protein] + hexadecanoyl-CoA = S-hexadecanoyl-L-cysteinyl-[protein] + CoA</text>
        <dbReference type="Rhea" id="RHEA:36683"/>
        <dbReference type="Rhea" id="RHEA-COMP:10131"/>
        <dbReference type="Rhea" id="RHEA-COMP:11032"/>
        <dbReference type="ChEBI" id="CHEBI:29950"/>
        <dbReference type="ChEBI" id="CHEBI:57287"/>
        <dbReference type="ChEBI" id="CHEBI:57379"/>
        <dbReference type="ChEBI" id="CHEBI:74151"/>
        <dbReference type="EC" id="2.3.1.225"/>
    </reaction>
</comment>
<accession>A0A507C8C3</accession>
<evidence type="ECO:0000256" key="1">
    <source>
        <dbReference type="ARBA" id="ARBA00004141"/>
    </source>
</evidence>
<proteinExistence type="inferred from homology"/>
<dbReference type="VEuPathDB" id="FungiDB:SeMB42_g05741"/>
<dbReference type="InterPro" id="IPR036770">
    <property type="entry name" value="Ankyrin_rpt-contain_sf"/>
</dbReference>
<evidence type="ECO:0000256" key="11">
    <source>
        <dbReference type="PROSITE-ProRule" id="PRU00023"/>
    </source>
</evidence>
<dbReference type="Pfam" id="PF01529">
    <property type="entry name" value="DHHC"/>
    <property type="match status" value="1"/>
</dbReference>
<keyword evidence="5 12" id="KW-1133">Transmembrane helix</keyword>
<comment type="subcellular location">
    <subcellularLocation>
        <location evidence="1">Membrane</location>
        <topology evidence="1">Multi-pass membrane protein</topology>
    </subcellularLocation>
</comment>